<evidence type="ECO:0000313" key="3">
    <source>
        <dbReference type="Proteomes" id="UP001209540"/>
    </source>
</evidence>
<organism evidence="2 3">
    <name type="scientific">Phascolomyces articulosus</name>
    <dbReference type="NCBI Taxonomy" id="60185"/>
    <lineage>
        <taxon>Eukaryota</taxon>
        <taxon>Fungi</taxon>
        <taxon>Fungi incertae sedis</taxon>
        <taxon>Mucoromycota</taxon>
        <taxon>Mucoromycotina</taxon>
        <taxon>Mucoromycetes</taxon>
        <taxon>Mucorales</taxon>
        <taxon>Lichtheimiaceae</taxon>
        <taxon>Phascolomyces</taxon>
    </lineage>
</organism>
<feature type="compositionally biased region" description="Low complexity" evidence="1">
    <location>
        <begin position="71"/>
        <end position="83"/>
    </location>
</feature>
<dbReference type="Proteomes" id="UP001209540">
    <property type="component" value="Unassembled WGS sequence"/>
</dbReference>
<name>A0AAD5PB45_9FUNG</name>
<reference evidence="2" key="2">
    <citation type="submission" date="2023-02" db="EMBL/GenBank/DDBJ databases">
        <authorList>
            <consortium name="DOE Joint Genome Institute"/>
            <person name="Mondo S.J."/>
            <person name="Chang Y."/>
            <person name="Wang Y."/>
            <person name="Ahrendt S."/>
            <person name="Andreopoulos W."/>
            <person name="Barry K."/>
            <person name="Beard J."/>
            <person name="Benny G.L."/>
            <person name="Blankenship S."/>
            <person name="Bonito G."/>
            <person name="Cuomo C."/>
            <person name="Desiro A."/>
            <person name="Gervers K.A."/>
            <person name="Hundley H."/>
            <person name="Kuo A."/>
            <person name="LaButti K."/>
            <person name="Lang B.F."/>
            <person name="Lipzen A."/>
            <person name="O'Donnell K."/>
            <person name="Pangilinan J."/>
            <person name="Reynolds N."/>
            <person name="Sandor L."/>
            <person name="Smith M.W."/>
            <person name="Tsang A."/>
            <person name="Grigoriev I.V."/>
            <person name="Stajich J.E."/>
            <person name="Spatafora J.W."/>
        </authorList>
    </citation>
    <scope>NUCLEOTIDE SEQUENCE</scope>
    <source>
        <strain evidence="2">RSA 2281</strain>
    </source>
</reference>
<protein>
    <submittedName>
        <fullName evidence="2">Uncharacterized protein</fullName>
    </submittedName>
</protein>
<evidence type="ECO:0000256" key="1">
    <source>
        <dbReference type="SAM" id="MobiDB-lite"/>
    </source>
</evidence>
<feature type="compositionally biased region" description="Basic and acidic residues" evidence="1">
    <location>
        <begin position="167"/>
        <end position="177"/>
    </location>
</feature>
<reference evidence="2" key="1">
    <citation type="journal article" date="2022" name="IScience">
        <title>Evolution of zygomycete secretomes and the origins of terrestrial fungal ecologies.</title>
        <authorList>
            <person name="Chang Y."/>
            <person name="Wang Y."/>
            <person name="Mondo S."/>
            <person name="Ahrendt S."/>
            <person name="Andreopoulos W."/>
            <person name="Barry K."/>
            <person name="Beard J."/>
            <person name="Benny G.L."/>
            <person name="Blankenship S."/>
            <person name="Bonito G."/>
            <person name="Cuomo C."/>
            <person name="Desiro A."/>
            <person name="Gervers K.A."/>
            <person name="Hundley H."/>
            <person name="Kuo A."/>
            <person name="LaButti K."/>
            <person name="Lang B.F."/>
            <person name="Lipzen A."/>
            <person name="O'Donnell K."/>
            <person name="Pangilinan J."/>
            <person name="Reynolds N."/>
            <person name="Sandor L."/>
            <person name="Smith M.E."/>
            <person name="Tsang A."/>
            <person name="Grigoriev I.V."/>
            <person name="Stajich J.E."/>
            <person name="Spatafora J.W."/>
        </authorList>
    </citation>
    <scope>NUCLEOTIDE SEQUENCE</scope>
    <source>
        <strain evidence="2">RSA 2281</strain>
    </source>
</reference>
<proteinExistence type="predicted"/>
<dbReference type="AlphaFoldDB" id="A0AAD5PB45"/>
<feature type="compositionally biased region" description="Low complexity" evidence="1">
    <location>
        <begin position="103"/>
        <end position="118"/>
    </location>
</feature>
<evidence type="ECO:0000313" key="2">
    <source>
        <dbReference type="EMBL" id="KAI9255601.1"/>
    </source>
</evidence>
<feature type="region of interest" description="Disordered" evidence="1">
    <location>
        <begin position="1"/>
        <end position="177"/>
    </location>
</feature>
<keyword evidence="3" id="KW-1185">Reference proteome</keyword>
<gene>
    <name evidence="2" type="ORF">BDA99DRAFT_145820</name>
</gene>
<dbReference type="EMBL" id="JAIXMP010000022">
    <property type="protein sequence ID" value="KAI9255601.1"/>
    <property type="molecule type" value="Genomic_DNA"/>
</dbReference>
<sequence length="276" mass="31405">MSGTENEAPASLPTSPLGESKSSRDSSPIVENSPLKPVTNFRNQTPEKHLKKRAQTPDYKVYTENVAINQRSTTPSPLRSPLSEKSTAMSPTIVVPAEHGRRSPTSTRPKSPPSTTLRKPAPFTEKVREALHDNNNQTEGDIKQQVANLRKQLQERKTRLGKLNQQKNEKDEQLRKARSETIALQKKVKQNKIDLQQAEATLQRNKKETENIKERVQQLTCEINDHHDIIQEFVQLTGDAEREAVDKEKELDDLMNMIPEKLVRIEELKQLLGEQE</sequence>
<accession>A0AAD5PB45</accession>
<comment type="caution">
    <text evidence="2">The sequence shown here is derived from an EMBL/GenBank/DDBJ whole genome shotgun (WGS) entry which is preliminary data.</text>
</comment>